<accession>A0A9W4SZC3</accession>
<proteinExistence type="predicted"/>
<organism evidence="1 2">
    <name type="scientific">Funneliformis geosporum</name>
    <dbReference type="NCBI Taxonomy" id="1117311"/>
    <lineage>
        <taxon>Eukaryota</taxon>
        <taxon>Fungi</taxon>
        <taxon>Fungi incertae sedis</taxon>
        <taxon>Mucoromycota</taxon>
        <taxon>Glomeromycotina</taxon>
        <taxon>Glomeromycetes</taxon>
        <taxon>Glomerales</taxon>
        <taxon>Glomeraceae</taxon>
        <taxon>Funneliformis</taxon>
    </lineage>
</organism>
<dbReference type="Proteomes" id="UP001153678">
    <property type="component" value="Unassembled WGS sequence"/>
</dbReference>
<keyword evidence="2" id="KW-1185">Reference proteome</keyword>
<dbReference type="OrthoDB" id="10306801at2759"/>
<protein>
    <submittedName>
        <fullName evidence="1">2407_t:CDS:1</fullName>
    </submittedName>
</protein>
<dbReference type="AlphaFoldDB" id="A0A9W4SZC3"/>
<gene>
    <name evidence="1" type="ORF">FWILDA_LOCUS12879</name>
</gene>
<evidence type="ECO:0000313" key="2">
    <source>
        <dbReference type="Proteomes" id="UP001153678"/>
    </source>
</evidence>
<dbReference type="SUPFAM" id="SSF46565">
    <property type="entry name" value="Chaperone J-domain"/>
    <property type="match status" value="1"/>
</dbReference>
<dbReference type="EMBL" id="CAMKVN010004427">
    <property type="protein sequence ID" value="CAI2187044.1"/>
    <property type="molecule type" value="Genomic_DNA"/>
</dbReference>
<name>A0A9W4SZC3_9GLOM</name>
<sequence>MNNSKLIREEYCQKYLEVAYQNCLSMLDRNDLTEINLFYKIPSLNYCKGKIESIEELREKVTEAYNTLKGPQKRKEYEFEIFGIFCHEYPEDEVADQKFKDRAIQQEELEEKFELESNSY</sequence>
<evidence type="ECO:0000313" key="1">
    <source>
        <dbReference type="EMBL" id="CAI2187044.1"/>
    </source>
</evidence>
<dbReference type="InterPro" id="IPR036869">
    <property type="entry name" value="J_dom_sf"/>
</dbReference>
<reference evidence="1" key="1">
    <citation type="submission" date="2022-08" db="EMBL/GenBank/DDBJ databases">
        <authorList>
            <person name="Kallberg Y."/>
            <person name="Tangrot J."/>
            <person name="Rosling A."/>
        </authorList>
    </citation>
    <scope>NUCLEOTIDE SEQUENCE</scope>
    <source>
        <strain evidence="1">Wild A</strain>
    </source>
</reference>
<comment type="caution">
    <text evidence="1">The sequence shown here is derived from an EMBL/GenBank/DDBJ whole genome shotgun (WGS) entry which is preliminary data.</text>
</comment>